<sequence length="249" mass="26502">MLKWAIWLLLLGNVGYFLWSQGHFDPVGLAPRVENEPERLEAQIRPEVLRLLNGPQGAEPAEPPAAPATGPATQSAPAAQTPAQTPPPAEAPQAAVAAPETACWQVGGFTANQADGLRAALGMLGWPANSWQVNEVRSTGRWVVYMGRFDGEQMARKKTELRDIKVDFREVSIPSLGPGLALGTFSSEAAAEQGMQDLTRKGVRTARVAQERPESVSYSLRLPAVTAAQRSAVESLGGPLAGKSLTACE</sequence>
<accession>A0ABU1WUY5</accession>
<gene>
    <name evidence="2" type="ORF">J2W49_005126</name>
</gene>
<evidence type="ECO:0000313" key="2">
    <source>
        <dbReference type="EMBL" id="MDR7153146.1"/>
    </source>
</evidence>
<comment type="caution">
    <text evidence="2">The sequence shown here is derived from an EMBL/GenBank/DDBJ whole genome shotgun (WGS) entry which is preliminary data.</text>
</comment>
<name>A0ABU1WUY5_9BURK</name>
<feature type="compositionally biased region" description="Low complexity" evidence="1">
    <location>
        <begin position="67"/>
        <end position="83"/>
    </location>
</feature>
<dbReference type="EMBL" id="JAVDWU010000018">
    <property type="protein sequence ID" value="MDR7153146.1"/>
    <property type="molecule type" value="Genomic_DNA"/>
</dbReference>
<dbReference type="RefSeq" id="WP_310322645.1">
    <property type="nucleotide sequence ID" value="NZ_JAVDWU010000018.1"/>
</dbReference>
<evidence type="ECO:0000256" key="1">
    <source>
        <dbReference type="SAM" id="MobiDB-lite"/>
    </source>
</evidence>
<protein>
    <recommendedName>
        <fullName evidence="4">SPOR domain-containing protein</fullName>
    </recommendedName>
</protein>
<evidence type="ECO:0008006" key="4">
    <source>
        <dbReference type="Google" id="ProtNLM"/>
    </source>
</evidence>
<reference evidence="2 3" key="1">
    <citation type="submission" date="2023-07" db="EMBL/GenBank/DDBJ databases">
        <title>Sorghum-associated microbial communities from plants grown in Nebraska, USA.</title>
        <authorList>
            <person name="Schachtman D."/>
        </authorList>
    </citation>
    <scope>NUCLEOTIDE SEQUENCE [LARGE SCALE GENOMIC DNA]</scope>
    <source>
        <strain evidence="2 3">4249</strain>
    </source>
</reference>
<feature type="region of interest" description="Disordered" evidence="1">
    <location>
        <begin position="54"/>
        <end position="96"/>
    </location>
</feature>
<organism evidence="2 3">
    <name type="scientific">Hydrogenophaga palleronii</name>
    <dbReference type="NCBI Taxonomy" id="65655"/>
    <lineage>
        <taxon>Bacteria</taxon>
        <taxon>Pseudomonadati</taxon>
        <taxon>Pseudomonadota</taxon>
        <taxon>Betaproteobacteria</taxon>
        <taxon>Burkholderiales</taxon>
        <taxon>Comamonadaceae</taxon>
        <taxon>Hydrogenophaga</taxon>
    </lineage>
</organism>
<evidence type="ECO:0000313" key="3">
    <source>
        <dbReference type="Proteomes" id="UP001265700"/>
    </source>
</evidence>
<dbReference type="Proteomes" id="UP001265700">
    <property type="component" value="Unassembled WGS sequence"/>
</dbReference>
<proteinExistence type="predicted"/>
<keyword evidence="3" id="KW-1185">Reference proteome</keyword>